<keyword evidence="3 5" id="KW-1133">Transmembrane helix</keyword>
<name>A0A137PA24_CONC2</name>
<feature type="transmembrane region" description="Helical" evidence="5">
    <location>
        <begin position="12"/>
        <end position="40"/>
    </location>
</feature>
<proteinExistence type="predicted"/>
<dbReference type="EMBL" id="KQ964465">
    <property type="protein sequence ID" value="KXN71847.1"/>
    <property type="molecule type" value="Genomic_DNA"/>
</dbReference>
<dbReference type="SUPFAM" id="SSF48652">
    <property type="entry name" value="Tetraspanin"/>
    <property type="match status" value="1"/>
</dbReference>
<organism evidence="6 7">
    <name type="scientific">Conidiobolus coronatus (strain ATCC 28846 / CBS 209.66 / NRRL 28638)</name>
    <name type="common">Delacroixia coronata</name>
    <dbReference type="NCBI Taxonomy" id="796925"/>
    <lineage>
        <taxon>Eukaryota</taxon>
        <taxon>Fungi</taxon>
        <taxon>Fungi incertae sedis</taxon>
        <taxon>Zoopagomycota</taxon>
        <taxon>Entomophthoromycotina</taxon>
        <taxon>Entomophthoromycetes</taxon>
        <taxon>Entomophthorales</taxon>
        <taxon>Ancylistaceae</taxon>
        <taxon>Conidiobolus</taxon>
    </lineage>
</organism>
<accession>A0A137PA24</accession>
<comment type="subcellular location">
    <subcellularLocation>
        <location evidence="1">Membrane</location>
        <topology evidence="1">Multi-pass membrane protein</topology>
    </subcellularLocation>
</comment>
<dbReference type="Proteomes" id="UP000070444">
    <property type="component" value="Unassembled WGS sequence"/>
</dbReference>
<evidence type="ECO:0000256" key="3">
    <source>
        <dbReference type="ARBA" id="ARBA00022989"/>
    </source>
</evidence>
<dbReference type="STRING" id="796925.A0A137PA24"/>
<dbReference type="Pfam" id="PF00335">
    <property type="entry name" value="Tetraspanin"/>
    <property type="match status" value="1"/>
</dbReference>
<evidence type="ECO:0000256" key="1">
    <source>
        <dbReference type="ARBA" id="ARBA00004141"/>
    </source>
</evidence>
<evidence type="ECO:0000313" key="7">
    <source>
        <dbReference type="Proteomes" id="UP000070444"/>
    </source>
</evidence>
<feature type="transmembrane region" description="Helical" evidence="5">
    <location>
        <begin position="187"/>
        <end position="205"/>
    </location>
</feature>
<dbReference type="InterPro" id="IPR018499">
    <property type="entry name" value="Tetraspanin/Peripherin"/>
</dbReference>
<gene>
    <name evidence="6" type="ORF">CONCODRAFT_169463</name>
</gene>
<dbReference type="OrthoDB" id="71600at2759"/>
<reference evidence="6 7" key="1">
    <citation type="journal article" date="2015" name="Genome Biol. Evol.">
        <title>Phylogenomic analyses indicate that early fungi evolved digesting cell walls of algal ancestors of land plants.</title>
        <authorList>
            <person name="Chang Y."/>
            <person name="Wang S."/>
            <person name="Sekimoto S."/>
            <person name="Aerts A.L."/>
            <person name="Choi C."/>
            <person name="Clum A."/>
            <person name="LaButti K.M."/>
            <person name="Lindquist E.A."/>
            <person name="Yee Ngan C."/>
            <person name="Ohm R.A."/>
            <person name="Salamov A.A."/>
            <person name="Grigoriev I.V."/>
            <person name="Spatafora J.W."/>
            <person name="Berbee M.L."/>
        </authorList>
    </citation>
    <scope>NUCLEOTIDE SEQUENCE [LARGE SCALE GENOMIC DNA]</scope>
    <source>
        <strain evidence="6 7">NRRL 28638</strain>
    </source>
</reference>
<evidence type="ECO:0000256" key="4">
    <source>
        <dbReference type="ARBA" id="ARBA00023136"/>
    </source>
</evidence>
<protein>
    <recommendedName>
        <fullName evidence="8">Tetraspannin-domain-containing protein</fullName>
    </recommendedName>
</protein>
<keyword evidence="7" id="KW-1185">Reference proteome</keyword>
<dbReference type="GO" id="GO:0016020">
    <property type="term" value="C:membrane"/>
    <property type="evidence" value="ECO:0007669"/>
    <property type="project" value="UniProtKB-SubCell"/>
</dbReference>
<feature type="transmembrane region" description="Helical" evidence="5">
    <location>
        <begin position="46"/>
        <end position="71"/>
    </location>
</feature>
<evidence type="ECO:0008006" key="8">
    <source>
        <dbReference type="Google" id="ProtNLM"/>
    </source>
</evidence>
<keyword evidence="4 5" id="KW-0472">Membrane</keyword>
<evidence type="ECO:0000256" key="2">
    <source>
        <dbReference type="ARBA" id="ARBA00022692"/>
    </source>
</evidence>
<evidence type="ECO:0000313" key="6">
    <source>
        <dbReference type="EMBL" id="KXN71847.1"/>
    </source>
</evidence>
<evidence type="ECO:0000256" key="5">
    <source>
        <dbReference type="SAM" id="Phobius"/>
    </source>
</evidence>
<dbReference type="InterPro" id="IPR008952">
    <property type="entry name" value="Tetraspanin_EC2_sf"/>
</dbReference>
<sequence length="209" mass="23212">MAIDYEKIGMRTLKIVSFLFHSLTTLAGLILMAFGIYVLVNSQAQLYGIGMPIAYIVGGFLAVINSLYGFFSSSKTSAKFHKIFLILSFIMVLYLLILVIITFVGDSRTESNIQSGWNDAYSNNPRTLQYIQQKFECCGLTDVEDNAIPKSSKDACLKSELFGYNQPCLDLITKASHISSRLLGLESLVTLILFIISLGLGYILYKKSV</sequence>
<keyword evidence="2 5" id="KW-0812">Transmembrane</keyword>
<feature type="transmembrane region" description="Helical" evidence="5">
    <location>
        <begin position="83"/>
        <end position="104"/>
    </location>
</feature>
<dbReference type="AlphaFoldDB" id="A0A137PA24"/>